<accession>A0A0G1X995</accession>
<keyword evidence="5" id="KW-0479">Metal-binding</keyword>
<dbReference type="AlphaFoldDB" id="A0A0G1X995"/>
<dbReference type="EMBL" id="LCPF01000005">
    <property type="protein sequence ID" value="KKU90925.1"/>
    <property type="molecule type" value="Genomic_DNA"/>
</dbReference>
<keyword evidence="9" id="KW-0234">DNA repair</keyword>
<feature type="domain" description="Nudix hydrolase" evidence="12">
    <location>
        <begin position="8"/>
        <end position="152"/>
    </location>
</feature>
<dbReference type="GO" id="GO:0006260">
    <property type="term" value="P:DNA replication"/>
    <property type="evidence" value="ECO:0007669"/>
    <property type="project" value="UniProtKB-KW"/>
</dbReference>
<dbReference type="SUPFAM" id="SSF55811">
    <property type="entry name" value="Nudix"/>
    <property type="match status" value="1"/>
</dbReference>
<dbReference type="GO" id="GO:0006281">
    <property type="term" value="P:DNA repair"/>
    <property type="evidence" value="ECO:0007669"/>
    <property type="project" value="UniProtKB-KW"/>
</dbReference>
<dbReference type="PANTHER" id="PTHR47707:SF1">
    <property type="entry name" value="NUDIX HYDROLASE FAMILY PROTEIN"/>
    <property type="match status" value="1"/>
</dbReference>
<evidence type="ECO:0000313" key="14">
    <source>
        <dbReference type="Proteomes" id="UP000034956"/>
    </source>
</evidence>
<gene>
    <name evidence="13" type="ORF">UY23_C0005G0021</name>
</gene>
<dbReference type="InterPro" id="IPR047127">
    <property type="entry name" value="MutT-like"/>
</dbReference>
<comment type="caution">
    <text evidence="13">The sequence shown here is derived from an EMBL/GenBank/DDBJ whole genome shotgun (WGS) entry which is preliminary data.</text>
</comment>
<keyword evidence="4" id="KW-0235">DNA replication</keyword>
<dbReference type="GO" id="GO:0044715">
    <property type="term" value="F:8-oxo-dGDP phosphatase activity"/>
    <property type="evidence" value="ECO:0007669"/>
    <property type="project" value="TreeGrafter"/>
</dbReference>
<evidence type="ECO:0000256" key="2">
    <source>
        <dbReference type="ARBA" id="ARBA00005582"/>
    </source>
</evidence>
<dbReference type="PROSITE" id="PS51462">
    <property type="entry name" value="NUDIX"/>
    <property type="match status" value="1"/>
</dbReference>
<protein>
    <recommendedName>
        <fullName evidence="11">8-oxo-dGTP diphosphatase</fullName>
        <ecNumber evidence="11">3.6.1.55</ecNumber>
    </recommendedName>
</protein>
<comment type="cofactor">
    <cofactor evidence="1">
        <name>Mg(2+)</name>
        <dbReference type="ChEBI" id="CHEBI:18420"/>
    </cofactor>
</comment>
<evidence type="ECO:0000256" key="4">
    <source>
        <dbReference type="ARBA" id="ARBA00022705"/>
    </source>
</evidence>
<dbReference type="Gene3D" id="3.90.79.10">
    <property type="entry name" value="Nucleoside Triphosphate Pyrophosphohydrolase"/>
    <property type="match status" value="1"/>
</dbReference>
<keyword evidence="3" id="KW-0515">Mutator protein</keyword>
<keyword evidence="7" id="KW-0378">Hydrolase</keyword>
<dbReference type="GO" id="GO:0035539">
    <property type="term" value="F:8-oxo-7,8-dihydrodeoxyguanosine triphosphate pyrophosphatase activity"/>
    <property type="evidence" value="ECO:0007669"/>
    <property type="project" value="UniProtKB-EC"/>
</dbReference>
<proteinExistence type="inferred from homology"/>
<evidence type="ECO:0000256" key="1">
    <source>
        <dbReference type="ARBA" id="ARBA00001946"/>
    </source>
</evidence>
<evidence type="ECO:0000256" key="3">
    <source>
        <dbReference type="ARBA" id="ARBA00022457"/>
    </source>
</evidence>
<dbReference type="GO" id="GO:0008413">
    <property type="term" value="F:8-oxo-7,8-dihydroguanosine triphosphate pyrophosphatase activity"/>
    <property type="evidence" value="ECO:0007669"/>
    <property type="project" value="TreeGrafter"/>
</dbReference>
<sequence>MENKPDPRLHIVVITGIIEKDGKYLILKRSEREVAYPGYWTVPGGKLVRHEYELLPKTPNTDDWYNIVAFTLKKEIQEEAGLEVKDVAYLTDMTFIRPDNIPVLVLSYWCRYQSGEVVLGKDIVDSAWITIQEGEKYKIIPGILDEIKQVDAIIKGNR</sequence>
<evidence type="ECO:0000256" key="10">
    <source>
        <dbReference type="ARBA" id="ARBA00035861"/>
    </source>
</evidence>
<evidence type="ECO:0000313" key="13">
    <source>
        <dbReference type="EMBL" id="KKU90925.1"/>
    </source>
</evidence>
<dbReference type="InterPro" id="IPR000086">
    <property type="entry name" value="NUDIX_hydrolase_dom"/>
</dbReference>
<keyword evidence="6" id="KW-0227">DNA damage</keyword>
<dbReference type="PANTHER" id="PTHR47707">
    <property type="entry name" value="8-OXO-DGTP DIPHOSPHATASE"/>
    <property type="match status" value="1"/>
</dbReference>
<comment type="similarity">
    <text evidence="2">Belongs to the Nudix hydrolase family.</text>
</comment>
<evidence type="ECO:0000256" key="9">
    <source>
        <dbReference type="ARBA" id="ARBA00023204"/>
    </source>
</evidence>
<organism evidence="13 14">
    <name type="scientific">Candidatus Jorgensenbacteria bacterium GW2011_GWA1_48_11</name>
    <dbReference type="NCBI Taxonomy" id="1618660"/>
    <lineage>
        <taxon>Bacteria</taxon>
        <taxon>Candidatus Joergenseniibacteriota</taxon>
    </lineage>
</organism>
<name>A0A0G1X995_9BACT</name>
<evidence type="ECO:0000256" key="8">
    <source>
        <dbReference type="ARBA" id="ARBA00022842"/>
    </source>
</evidence>
<comment type="catalytic activity">
    <reaction evidence="10">
        <text>8-oxo-dGTP + H2O = 8-oxo-dGMP + diphosphate + H(+)</text>
        <dbReference type="Rhea" id="RHEA:31575"/>
        <dbReference type="ChEBI" id="CHEBI:15377"/>
        <dbReference type="ChEBI" id="CHEBI:15378"/>
        <dbReference type="ChEBI" id="CHEBI:33019"/>
        <dbReference type="ChEBI" id="CHEBI:63224"/>
        <dbReference type="ChEBI" id="CHEBI:77896"/>
        <dbReference type="EC" id="3.6.1.55"/>
    </reaction>
</comment>
<evidence type="ECO:0000259" key="12">
    <source>
        <dbReference type="PROSITE" id="PS51462"/>
    </source>
</evidence>
<dbReference type="Proteomes" id="UP000034956">
    <property type="component" value="Unassembled WGS sequence"/>
</dbReference>
<dbReference type="GO" id="GO:0044716">
    <property type="term" value="F:8-oxo-GDP phosphatase activity"/>
    <property type="evidence" value="ECO:0007669"/>
    <property type="project" value="TreeGrafter"/>
</dbReference>
<dbReference type="PATRIC" id="fig|1618660.3.peg.645"/>
<dbReference type="GO" id="GO:0046872">
    <property type="term" value="F:metal ion binding"/>
    <property type="evidence" value="ECO:0007669"/>
    <property type="project" value="UniProtKB-KW"/>
</dbReference>
<dbReference type="InterPro" id="IPR015797">
    <property type="entry name" value="NUDIX_hydrolase-like_dom_sf"/>
</dbReference>
<evidence type="ECO:0000256" key="6">
    <source>
        <dbReference type="ARBA" id="ARBA00022763"/>
    </source>
</evidence>
<reference evidence="13 14" key="1">
    <citation type="journal article" date="2015" name="Nature">
        <title>rRNA introns, odd ribosomes, and small enigmatic genomes across a large radiation of phyla.</title>
        <authorList>
            <person name="Brown C.T."/>
            <person name="Hug L.A."/>
            <person name="Thomas B.C."/>
            <person name="Sharon I."/>
            <person name="Castelle C.J."/>
            <person name="Singh A."/>
            <person name="Wilkins M.J."/>
            <person name="Williams K.H."/>
            <person name="Banfield J.F."/>
        </authorList>
    </citation>
    <scope>NUCLEOTIDE SEQUENCE [LARGE SCALE GENOMIC DNA]</scope>
</reference>
<dbReference type="EC" id="3.6.1.55" evidence="11"/>
<evidence type="ECO:0000256" key="7">
    <source>
        <dbReference type="ARBA" id="ARBA00022801"/>
    </source>
</evidence>
<evidence type="ECO:0000256" key="11">
    <source>
        <dbReference type="ARBA" id="ARBA00038905"/>
    </source>
</evidence>
<keyword evidence="8" id="KW-0460">Magnesium</keyword>
<evidence type="ECO:0000256" key="5">
    <source>
        <dbReference type="ARBA" id="ARBA00022723"/>
    </source>
</evidence>